<gene>
    <name evidence="9" type="ORF">SAMN05661109_02250</name>
</gene>
<evidence type="ECO:0000256" key="1">
    <source>
        <dbReference type="ARBA" id="ARBA00004651"/>
    </source>
</evidence>
<dbReference type="SUPFAM" id="SSF56784">
    <property type="entry name" value="HAD-like"/>
    <property type="match status" value="1"/>
</dbReference>
<keyword evidence="3" id="KW-0479">Metal-binding</keyword>
<dbReference type="RefSeq" id="WP_092260205.1">
    <property type="nucleotide sequence ID" value="NZ_CP047199.1"/>
</dbReference>
<dbReference type="GO" id="GO:0005886">
    <property type="term" value="C:plasma membrane"/>
    <property type="evidence" value="ECO:0007669"/>
    <property type="project" value="UniProtKB-SubCell"/>
</dbReference>
<evidence type="ECO:0000313" key="10">
    <source>
        <dbReference type="Proteomes" id="UP000198929"/>
    </source>
</evidence>
<dbReference type="InterPro" id="IPR023214">
    <property type="entry name" value="HAD_sf"/>
</dbReference>
<dbReference type="InterPro" id="IPR059000">
    <property type="entry name" value="ATPase_P-type_domA"/>
</dbReference>
<dbReference type="Proteomes" id="UP000198929">
    <property type="component" value="Unassembled WGS sequence"/>
</dbReference>
<protein>
    <submittedName>
        <fullName evidence="9">ATPase, P-type (Transporting), HAD superfamily, subfamily IC</fullName>
    </submittedName>
</protein>
<keyword evidence="10" id="KW-1185">Reference proteome</keyword>
<dbReference type="GO" id="GO:0005524">
    <property type="term" value="F:ATP binding"/>
    <property type="evidence" value="ECO:0007669"/>
    <property type="project" value="InterPro"/>
</dbReference>
<organism evidence="9 10">
    <name type="scientific">Corynebacterium cystitidis DSM 20524</name>
    <dbReference type="NCBI Taxonomy" id="1121357"/>
    <lineage>
        <taxon>Bacteria</taxon>
        <taxon>Bacillati</taxon>
        <taxon>Actinomycetota</taxon>
        <taxon>Actinomycetes</taxon>
        <taxon>Mycobacteriales</taxon>
        <taxon>Corynebacteriaceae</taxon>
        <taxon>Corynebacterium</taxon>
    </lineage>
</organism>
<feature type="transmembrane region" description="Helical" evidence="7">
    <location>
        <begin position="192"/>
        <end position="209"/>
    </location>
</feature>
<dbReference type="GO" id="GO:0016887">
    <property type="term" value="F:ATP hydrolysis activity"/>
    <property type="evidence" value="ECO:0007669"/>
    <property type="project" value="InterPro"/>
</dbReference>
<dbReference type="NCBIfam" id="TIGR01494">
    <property type="entry name" value="ATPase_P-type"/>
    <property type="match status" value="1"/>
</dbReference>
<evidence type="ECO:0000256" key="4">
    <source>
        <dbReference type="ARBA" id="ARBA00022967"/>
    </source>
</evidence>
<evidence type="ECO:0000256" key="6">
    <source>
        <dbReference type="ARBA" id="ARBA00023136"/>
    </source>
</evidence>
<dbReference type="GO" id="GO:0005507">
    <property type="term" value="F:copper ion binding"/>
    <property type="evidence" value="ECO:0007669"/>
    <property type="project" value="TreeGrafter"/>
</dbReference>
<dbReference type="GO" id="GO:0043682">
    <property type="term" value="F:P-type divalent copper transporter activity"/>
    <property type="evidence" value="ECO:0007669"/>
    <property type="project" value="TreeGrafter"/>
</dbReference>
<name>A0A1H9VHX2_9CORY</name>
<evidence type="ECO:0000259" key="8">
    <source>
        <dbReference type="Pfam" id="PF00122"/>
    </source>
</evidence>
<reference evidence="10" key="1">
    <citation type="submission" date="2016-10" db="EMBL/GenBank/DDBJ databases">
        <authorList>
            <person name="Varghese N."/>
            <person name="Submissions S."/>
        </authorList>
    </citation>
    <scope>NUCLEOTIDE SEQUENCE [LARGE SCALE GENOMIC DNA]</scope>
    <source>
        <strain evidence="10">DSM 20524</strain>
    </source>
</reference>
<proteinExistence type="predicted"/>
<dbReference type="Gene3D" id="3.40.50.1000">
    <property type="entry name" value="HAD superfamily/HAD-like"/>
    <property type="match status" value="1"/>
</dbReference>
<dbReference type="SUPFAM" id="SSF81660">
    <property type="entry name" value="Metal cation-transporting ATPase, ATP-binding domain N"/>
    <property type="match status" value="1"/>
</dbReference>
<feature type="transmembrane region" description="Helical" evidence="7">
    <location>
        <begin position="820"/>
        <end position="851"/>
    </location>
</feature>
<evidence type="ECO:0000256" key="2">
    <source>
        <dbReference type="ARBA" id="ARBA00022692"/>
    </source>
</evidence>
<dbReference type="Gene3D" id="2.70.150.10">
    <property type="entry name" value="Calcium-transporting ATPase, cytoplasmic transduction domain A"/>
    <property type="match status" value="1"/>
</dbReference>
<keyword evidence="2 7" id="KW-0812">Transmembrane</keyword>
<dbReference type="PANTHER" id="PTHR43520">
    <property type="entry name" value="ATP7, ISOFORM B"/>
    <property type="match status" value="1"/>
</dbReference>
<evidence type="ECO:0000313" key="9">
    <source>
        <dbReference type="EMBL" id="SES21262.1"/>
    </source>
</evidence>
<dbReference type="AlphaFoldDB" id="A0A1H9VHX2"/>
<dbReference type="Gene3D" id="3.40.1110.10">
    <property type="entry name" value="Calcium-transporting ATPase, cytoplasmic domain N"/>
    <property type="match status" value="1"/>
</dbReference>
<comment type="subcellular location">
    <subcellularLocation>
        <location evidence="1">Cell membrane</location>
        <topology evidence="1">Multi-pass membrane protein</topology>
    </subcellularLocation>
</comment>
<evidence type="ECO:0000256" key="7">
    <source>
        <dbReference type="SAM" id="Phobius"/>
    </source>
</evidence>
<keyword evidence="6 7" id="KW-0472">Membrane</keyword>
<dbReference type="Pfam" id="PF00122">
    <property type="entry name" value="E1-E2_ATPase"/>
    <property type="match status" value="1"/>
</dbReference>
<feature type="transmembrane region" description="Helical" evidence="7">
    <location>
        <begin position="215"/>
        <end position="235"/>
    </location>
</feature>
<dbReference type="PANTHER" id="PTHR43520:SF8">
    <property type="entry name" value="P-TYPE CU(+) TRANSPORTER"/>
    <property type="match status" value="1"/>
</dbReference>
<dbReference type="InterPro" id="IPR008250">
    <property type="entry name" value="ATPase_P-typ_transduc_dom_A_sf"/>
</dbReference>
<evidence type="ECO:0000256" key="5">
    <source>
        <dbReference type="ARBA" id="ARBA00022989"/>
    </source>
</evidence>
<sequence length="863" mass="93728">MSSTQHDSVTHAIDTAVAAARDAGIELNDEAPVRDLAQRPKTSLAFDLDNLPDVTDLGAVERALEELPGVRARLVFSTKTAWITAPDLMDPSELIAVMQQFGITAVMTDSSLRRRTVASQVDEHHGAVPRRVLRGTKGMSGRMRRHQADEARALDSARTAGFMRDQHGRPRRMKRDPDVLYTSREMMTVPRLIVALVLGVPVIVVSYFQQLQFPAWQWVALVMSAPVVVWSAWPFHRALVGGVRRGLTALDGASSLAILVAFTWSIALLVSTPAGDIGWFSEPKWFAFNHSRLSDGELFLDVACGMTILLLAGRIWTMRARPSLLHEMEQRRPDPSAKVAISVRNRATGAVSIEQVPLAEVSPGDDIVLHAGEIIPVDGYVIGGLAELEPGLIDAREDTVVKVNSPVFSGSRIVDGQIKVRVAETGHQTRMAATHRWIQDVSQRQNQATMLSTKTASWLIPAAIVIAVIDFVAWVTLSNNYNAAMATALAILASVAPTALALSPSIAIRLGIESSARNGIMIRDGKTLRRLENVDTVIFNRVGTLVLPEMHVETITAERGENPDMVLRVAGALSMESDHPSAQAIVRAAREARDHAEGGDEVPHWIDVTNHEITKDGDFKARIELTTRDDDGTAHLQQVDAVLWRPTNLSSLHGRLAVAATAGGTPVVVRWKGKDRGVITLYDPIKDDAQEAITKLEEMGLETVMLSRDTYPVARKFADLLGISSVLAGISGSEKPKTVRAVHTQGASVAMIGDRSVAATLEVADVGILVDAGDKLDISRDMLDELSVAVVRDDVSAIPQLIEQARRVCTIIDRNIVYSWVYNVTAIVLAVAGLLHPMAATVLMLGMSLFVEVRSVSAKKFPS</sequence>
<dbReference type="InterPro" id="IPR001757">
    <property type="entry name" value="P_typ_ATPase"/>
</dbReference>
<accession>A0A1H9VHX2</accession>
<feature type="domain" description="P-type ATPase A" evidence="8">
    <location>
        <begin position="352"/>
        <end position="434"/>
    </location>
</feature>
<dbReference type="EMBL" id="FOGQ01000012">
    <property type="protein sequence ID" value="SES21262.1"/>
    <property type="molecule type" value="Genomic_DNA"/>
</dbReference>
<feature type="transmembrane region" description="Helical" evidence="7">
    <location>
        <begin position="298"/>
        <end position="316"/>
    </location>
</feature>
<dbReference type="InterPro" id="IPR023299">
    <property type="entry name" value="ATPase_P-typ_cyto_dom_N"/>
</dbReference>
<dbReference type="SUPFAM" id="SSF81653">
    <property type="entry name" value="Calcium ATPase, transduction domain A"/>
    <property type="match status" value="1"/>
</dbReference>
<dbReference type="STRING" id="1121357.SAMN05661109_02250"/>
<dbReference type="Pfam" id="PF00702">
    <property type="entry name" value="Hydrolase"/>
    <property type="match status" value="1"/>
</dbReference>
<feature type="transmembrane region" description="Helical" evidence="7">
    <location>
        <begin position="256"/>
        <end position="278"/>
    </location>
</feature>
<keyword evidence="5 7" id="KW-1133">Transmembrane helix</keyword>
<evidence type="ECO:0000256" key="3">
    <source>
        <dbReference type="ARBA" id="ARBA00022723"/>
    </source>
</evidence>
<feature type="transmembrane region" description="Helical" evidence="7">
    <location>
        <begin position="483"/>
        <end position="502"/>
    </location>
</feature>
<dbReference type="InterPro" id="IPR036412">
    <property type="entry name" value="HAD-like_sf"/>
</dbReference>
<keyword evidence="4" id="KW-1278">Translocase</keyword>
<dbReference type="GO" id="GO:0055070">
    <property type="term" value="P:copper ion homeostasis"/>
    <property type="evidence" value="ECO:0007669"/>
    <property type="project" value="TreeGrafter"/>
</dbReference>
<feature type="transmembrane region" description="Helical" evidence="7">
    <location>
        <begin position="458"/>
        <end position="477"/>
    </location>
</feature>